<protein>
    <submittedName>
        <fullName evidence="1">Uncharacterized protein</fullName>
    </submittedName>
</protein>
<gene>
    <name evidence="1" type="ORF">KBTEX_01633</name>
</gene>
<evidence type="ECO:0000313" key="1">
    <source>
        <dbReference type="EMBL" id="QEA05313.1"/>
    </source>
</evidence>
<name>A0A5B8RB65_9ZZZZ</name>
<sequence>MGFVVVLSVVMSIGNMVPAYLYSPETAVPPVPDRGREERPVREEREPCGFEGLRLPGDVAVYAAGGYAGRDAGFQIDQSGHEATRFDVTVNSRTRPVVLMLGAYEPTIWNLEWTEGTRILAVFASGYHRQVVAGLGDEVPLLVSTHGNRGRCGYFYVRDAGNPELNPMARTLFDRPVALVYPGDSAGRIVVGETVSPGQRLITSPRTTPESFRDPDAPLAGEAGLEAAVSRGVIRPATDADAARWVAAVAANSPERDVPPVAGKGVPRPPRPRLHNAYVVMKDFTYPSGLYGANAATFFIERGVPEPAGDPGHSAVYDFNTLDCHGALCR</sequence>
<organism evidence="1">
    <name type="scientific">uncultured organism</name>
    <dbReference type="NCBI Taxonomy" id="155900"/>
    <lineage>
        <taxon>unclassified sequences</taxon>
        <taxon>environmental samples</taxon>
    </lineage>
</organism>
<accession>A0A5B8RB65</accession>
<dbReference type="AlphaFoldDB" id="A0A5B8RB65"/>
<dbReference type="EMBL" id="MN079099">
    <property type="protein sequence ID" value="QEA05313.1"/>
    <property type="molecule type" value="Genomic_DNA"/>
</dbReference>
<proteinExistence type="predicted"/>
<reference evidence="1" key="1">
    <citation type="submission" date="2019-06" db="EMBL/GenBank/DDBJ databases">
        <authorList>
            <person name="Murdoch R.W."/>
            <person name="Fathepure B."/>
        </authorList>
    </citation>
    <scope>NUCLEOTIDE SEQUENCE</scope>
</reference>